<name>A0A919TBX1_9ACTN</name>
<evidence type="ECO:0000256" key="2">
    <source>
        <dbReference type="ARBA" id="ARBA00023125"/>
    </source>
</evidence>
<dbReference type="EMBL" id="BOQN01000049">
    <property type="protein sequence ID" value="GIM91600.1"/>
    <property type="molecule type" value="Genomic_DNA"/>
</dbReference>
<keyword evidence="3" id="KW-0804">Transcription</keyword>
<feature type="domain" description="HTH arsR-type" evidence="4">
    <location>
        <begin position="274"/>
        <end position="345"/>
    </location>
</feature>
<dbReference type="InterPro" id="IPR036388">
    <property type="entry name" value="WH-like_DNA-bd_sf"/>
</dbReference>
<dbReference type="InterPro" id="IPR001845">
    <property type="entry name" value="HTH_ArsR_DNA-bd_dom"/>
</dbReference>
<dbReference type="PANTHER" id="PTHR43132">
    <property type="entry name" value="ARSENICAL RESISTANCE OPERON REPRESSOR ARSR-RELATED"/>
    <property type="match status" value="1"/>
</dbReference>
<evidence type="ECO:0000313" key="5">
    <source>
        <dbReference type="EMBL" id="GIM91600.1"/>
    </source>
</evidence>
<dbReference type="Pfam" id="PF01022">
    <property type="entry name" value="HTH_5"/>
    <property type="match status" value="1"/>
</dbReference>
<evidence type="ECO:0000256" key="1">
    <source>
        <dbReference type="ARBA" id="ARBA00023015"/>
    </source>
</evidence>
<dbReference type="InterPro" id="IPR011991">
    <property type="entry name" value="ArsR-like_HTH"/>
</dbReference>
<dbReference type="AlphaFoldDB" id="A0A919TBX1"/>
<reference evidence="5 6" key="1">
    <citation type="submission" date="2021-03" db="EMBL/GenBank/DDBJ databases">
        <title>Whole genome shotgun sequence of Actinoplanes toevensis NBRC 105298.</title>
        <authorList>
            <person name="Komaki H."/>
            <person name="Tamura T."/>
        </authorList>
    </citation>
    <scope>NUCLEOTIDE SEQUENCE [LARGE SCALE GENOMIC DNA]</scope>
    <source>
        <strain evidence="5 6">NBRC 105298</strain>
    </source>
</reference>
<gene>
    <name evidence="5" type="ORF">Ato02nite_033930</name>
</gene>
<organism evidence="5 6">
    <name type="scientific">Paractinoplanes toevensis</name>
    <dbReference type="NCBI Taxonomy" id="571911"/>
    <lineage>
        <taxon>Bacteria</taxon>
        <taxon>Bacillati</taxon>
        <taxon>Actinomycetota</taxon>
        <taxon>Actinomycetes</taxon>
        <taxon>Micromonosporales</taxon>
        <taxon>Micromonosporaceae</taxon>
        <taxon>Paractinoplanes</taxon>
    </lineage>
</organism>
<proteinExistence type="predicted"/>
<dbReference type="SUPFAM" id="SSF46785">
    <property type="entry name" value="Winged helix' DNA-binding domain"/>
    <property type="match status" value="1"/>
</dbReference>
<sequence>MRRRLGFFAALITELDSRESEVAPGADVLRIIFTPEDIGRVRIAGEPDPMWETVFSVFRLQRPGPAPIFGPWREHAVRAARRSDLDILVPLIRGRYYPDFLTPAEGRDGMPNGIEALLSTPKSRLMQDMVELSRLGEPTPSWMRKLAEGDRPVLQRLATAMHSQYQAVVEPFWAEAQAHIEADRSRRARALLDEGYEGLLDSFRPIMRWDSPVLEVETPFEQTVELDGRGLWLVPSYFSWGQPDVLRDPALPPVLVYPVPRDPALIGRQRTSGAAVSALIGQTRTSVLESIGDGSTTSELARRVGVSAASVSQHTAVLREARLIHTSRVGKAVLHTITPLGAALLGDHPGRLS</sequence>
<dbReference type="GO" id="GO:0003700">
    <property type="term" value="F:DNA-binding transcription factor activity"/>
    <property type="evidence" value="ECO:0007669"/>
    <property type="project" value="InterPro"/>
</dbReference>
<dbReference type="CDD" id="cd00090">
    <property type="entry name" value="HTH_ARSR"/>
    <property type="match status" value="1"/>
</dbReference>
<evidence type="ECO:0000256" key="3">
    <source>
        <dbReference type="ARBA" id="ARBA00023163"/>
    </source>
</evidence>
<accession>A0A919TBX1</accession>
<dbReference type="InterPro" id="IPR051011">
    <property type="entry name" value="Metal_resp_trans_reg"/>
</dbReference>
<keyword evidence="2" id="KW-0238">DNA-binding</keyword>
<keyword evidence="1" id="KW-0805">Transcription regulation</keyword>
<dbReference type="SMART" id="SM00418">
    <property type="entry name" value="HTH_ARSR"/>
    <property type="match status" value="1"/>
</dbReference>
<protein>
    <submittedName>
        <fullName evidence="5">Transcriptional regulator</fullName>
    </submittedName>
</protein>
<comment type="caution">
    <text evidence="5">The sequence shown here is derived from an EMBL/GenBank/DDBJ whole genome shotgun (WGS) entry which is preliminary data.</text>
</comment>
<dbReference type="GO" id="GO:0003677">
    <property type="term" value="F:DNA binding"/>
    <property type="evidence" value="ECO:0007669"/>
    <property type="project" value="UniProtKB-KW"/>
</dbReference>
<dbReference type="PANTHER" id="PTHR43132:SF8">
    <property type="entry name" value="HTH-TYPE TRANSCRIPTIONAL REGULATOR KMTR"/>
    <property type="match status" value="1"/>
</dbReference>
<dbReference type="InterPro" id="IPR036390">
    <property type="entry name" value="WH_DNA-bd_sf"/>
</dbReference>
<evidence type="ECO:0000259" key="4">
    <source>
        <dbReference type="SMART" id="SM00418"/>
    </source>
</evidence>
<keyword evidence="6" id="KW-1185">Reference proteome</keyword>
<evidence type="ECO:0000313" key="6">
    <source>
        <dbReference type="Proteomes" id="UP000677082"/>
    </source>
</evidence>
<dbReference type="Gene3D" id="1.10.10.10">
    <property type="entry name" value="Winged helix-like DNA-binding domain superfamily/Winged helix DNA-binding domain"/>
    <property type="match status" value="1"/>
</dbReference>
<dbReference type="Proteomes" id="UP000677082">
    <property type="component" value="Unassembled WGS sequence"/>
</dbReference>